<dbReference type="InterPro" id="IPR044147">
    <property type="entry name" value="UdgB-like"/>
</dbReference>
<proteinExistence type="inferred from homology"/>
<dbReference type="InterPro" id="IPR036895">
    <property type="entry name" value="Uracil-DNA_glycosylase-like_sf"/>
</dbReference>
<organism evidence="12 13">
    <name type="scientific">Phytoactinopolyspora alkaliphila</name>
    <dbReference type="NCBI Taxonomy" id="1783498"/>
    <lineage>
        <taxon>Bacteria</taxon>
        <taxon>Bacillati</taxon>
        <taxon>Actinomycetota</taxon>
        <taxon>Actinomycetes</taxon>
        <taxon>Jiangellales</taxon>
        <taxon>Jiangellaceae</taxon>
        <taxon>Phytoactinopolyspora</taxon>
    </lineage>
</organism>
<keyword evidence="13" id="KW-1185">Reference proteome</keyword>
<accession>A0A6N9YJT5</accession>
<keyword evidence="7" id="KW-0234">DNA repair</keyword>
<evidence type="ECO:0000256" key="3">
    <source>
        <dbReference type="ARBA" id="ARBA00022763"/>
    </source>
</evidence>
<dbReference type="CDD" id="cd10031">
    <property type="entry name" value="UDG-F5_TTUDGB_like"/>
    <property type="match status" value="1"/>
</dbReference>
<evidence type="ECO:0000256" key="4">
    <source>
        <dbReference type="ARBA" id="ARBA00022801"/>
    </source>
</evidence>
<feature type="domain" description="Uracil-DNA glycosylase-like" evidence="11">
    <location>
        <begin position="103"/>
        <end position="292"/>
    </location>
</feature>
<keyword evidence="1" id="KW-0004">4Fe-4S</keyword>
<dbReference type="SMART" id="SM00986">
    <property type="entry name" value="UDG"/>
    <property type="match status" value="1"/>
</dbReference>
<evidence type="ECO:0000256" key="8">
    <source>
        <dbReference type="ARBA" id="ARBA00023779"/>
    </source>
</evidence>
<evidence type="ECO:0000313" key="13">
    <source>
        <dbReference type="Proteomes" id="UP000469185"/>
    </source>
</evidence>
<dbReference type="GO" id="GO:0033958">
    <property type="term" value="F:DNA-deoxyinosine glycosylase activity"/>
    <property type="evidence" value="ECO:0007669"/>
    <property type="project" value="InterPro"/>
</dbReference>
<sequence length="305" mass="32121">MAGVSPDDPREAASRPHPVTGVLFPSPVPPGEGWPDDSADPATPVAVSADDAARLAARASLDEVTARSSVCRACPRLVAWREDVAVTKRKSFAGQPYWGRPTPGWGDREPRVLVIGLAPAANGGNRTGRIFTGDRSGDWLFASLHRVGAASQPTSEHAADGLHLSGVRIVATVRCAPPDNKPTPAERDACSHWLDREVSLVLPSVRSVVALGSFAWTAALTTLGRAGLRVPRPRPKFGHGAEVTLGPRDADDEAGSVSTGNERAVTLIGSYHPSQQNTFTGKLTEQMLDDVLGRALKGRDVGTGT</sequence>
<dbReference type="GO" id="GO:0051539">
    <property type="term" value="F:4 iron, 4 sulfur cluster binding"/>
    <property type="evidence" value="ECO:0007669"/>
    <property type="project" value="UniProtKB-KW"/>
</dbReference>
<dbReference type="Pfam" id="PF03167">
    <property type="entry name" value="UDG"/>
    <property type="match status" value="1"/>
</dbReference>
<dbReference type="PANTHER" id="PTHR33693">
    <property type="entry name" value="TYPE-5 URACIL-DNA GLYCOSYLASE"/>
    <property type="match status" value="1"/>
</dbReference>
<name>A0A6N9YJT5_9ACTN</name>
<evidence type="ECO:0000259" key="11">
    <source>
        <dbReference type="SMART" id="SM00986"/>
    </source>
</evidence>
<dbReference type="GO" id="GO:0046872">
    <property type="term" value="F:metal ion binding"/>
    <property type="evidence" value="ECO:0007669"/>
    <property type="project" value="UniProtKB-KW"/>
</dbReference>
<evidence type="ECO:0000256" key="2">
    <source>
        <dbReference type="ARBA" id="ARBA00022723"/>
    </source>
</evidence>
<dbReference type="GO" id="GO:0006284">
    <property type="term" value="P:base-excision repair"/>
    <property type="evidence" value="ECO:0007669"/>
    <property type="project" value="InterPro"/>
</dbReference>
<dbReference type="SUPFAM" id="SSF52141">
    <property type="entry name" value="Uracil-DNA glycosylase-like"/>
    <property type="match status" value="1"/>
</dbReference>
<keyword evidence="6" id="KW-0411">Iron-sulfur</keyword>
<dbReference type="InterPro" id="IPR051536">
    <property type="entry name" value="UDG_Type-4/5"/>
</dbReference>
<feature type="region of interest" description="Disordered" evidence="10">
    <location>
        <begin position="234"/>
        <end position="257"/>
    </location>
</feature>
<evidence type="ECO:0000256" key="5">
    <source>
        <dbReference type="ARBA" id="ARBA00023004"/>
    </source>
</evidence>
<comment type="caution">
    <text evidence="12">The sequence shown here is derived from an EMBL/GenBank/DDBJ whole genome shotgun (WGS) entry which is preliminary data.</text>
</comment>
<keyword evidence="5" id="KW-0408">Iron</keyword>
<reference evidence="12 13" key="1">
    <citation type="submission" date="2020-02" db="EMBL/GenBank/DDBJ databases">
        <authorList>
            <person name="Li X.-J."/>
            <person name="Feng X.-M."/>
        </authorList>
    </citation>
    <scope>NUCLEOTIDE SEQUENCE [LARGE SCALE GENOMIC DNA]</scope>
    <source>
        <strain evidence="12 13">CGMCC 4.7225</strain>
    </source>
</reference>
<comment type="similarity">
    <text evidence="8">Belongs to the uracil-DNA glycosylase (UDG) superfamily. Type 5 (UDGb) family.</text>
</comment>
<dbReference type="AlphaFoldDB" id="A0A6N9YJT5"/>
<dbReference type="EMBL" id="JAAGOB010000003">
    <property type="protein sequence ID" value="NED95195.1"/>
    <property type="molecule type" value="Genomic_DNA"/>
</dbReference>
<dbReference type="InterPro" id="IPR005122">
    <property type="entry name" value="Uracil-DNA_glycosylase-like"/>
</dbReference>
<evidence type="ECO:0000256" key="1">
    <source>
        <dbReference type="ARBA" id="ARBA00022485"/>
    </source>
</evidence>
<evidence type="ECO:0000256" key="6">
    <source>
        <dbReference type="ARBA" id="ARBA00023014"/>
    </source>
</evidence>
<evidence type="ECO:0000313" key="12">
    <source>
        <dbReference type="EMBL" id="NED95195.1"/>
    </source>
</evidence>
<gene>
    <name evidence="12" type="ORF">G1H11_07685</name>
</gene>
<dbReference type="Proteomes" id="UP000469185">
    <property type="component" value="Unassembled WGS sequence"/>
</dbReference>
<evidence type="ECO:0000256" key="9">
    <source>
        <dbReference type="ARBA" id="ARBA00023887"/>
    </source>
</evidence>
<keyword evidence="4" id="KW-0378">Hydrolase</keyword>
<dbReference type="GO" id="GO:0004844">
    <property type="term" value="F:uracil DNA N-glycosylase activity"/>
    <property type="evidence" value="ECO:0007669"/>
    <property type="project" value="InterPro"/>
</dbReference>
<keyword evidence="2" id="KW-0479">Metal-binding</keyword>
<feature type="region of interest" description="Disordered" evidence="10">
    <location>
        <begin position="1"/>
        <end position="45"/>
    </location>
</feature>
<protein>
    <recommendedName>
        <fullName evidence="9">Type-5 uracil-DNA glycosylase</fullName>
    </recommendedName>
</protein>
<keyword evidence="3" id="KW-0227">DNA damage</keyword>
<dbReference type="PANTHER" id="PTHR33693:SF3">
    <property type="entry name" value="TYPE-5 URACIL-DNA GLYCOSYLASE"/>
    <property type="match status" value="1"/>
</dbReference>
<evidence type="ECO:0000256" key="10">
    <source>
        <dbReference type="SAM" id="MobiDB-lite"/>
    </source>
</evidence>
<dbReference type="Gene3D" id="3.40.470.10">
    <property type="entry name" value="Uracil-DNA glycosylase-like domain"/>
    <property type="match status" value="1"/>
</dbReference>
<dbReference type="SMART" id="SM00987">
    <property type="entry name" value="UreE_C"/>
    <property type="match status" value="1"/>
</dbReference>
<evidence type="ECO:0000256" key="7">
    <source>
        <dbReference type="ARBA" id="ARBA00023204"/>
    </source>
</evidence>